<sequence length="122" mass="14181">MTKAGRNHLAYFERRTPYVVGDLPRINVSLMHRRVYVKAWVQHAIRTVQCVHEVINRLQLMQAIYEGIGGLMLHELGAREMPARKKRIMWGKINRWFADYIVFFESATSLCYGACEVCVHGT</sequence>
<dbReference type="Proteomes" id="UP000006514">
    <property type="component" value="Unassembled WGS sequence"/>
</dbReference>
<accession>J0D8M5</accession>
<evidence type="ECO:0000313" key="1">
    <source>
        <dbReference type="EMBL" id="EJD35813.1"/>
    </source>
</evidence>
<dbReference type="AlphaFoldDB" id="J0D8M5"/>
<gene>
    <name evidence="1" type="ORF">AURDEDRAFT_130407</name>
</gene>
<evidence type="ECO:0000313" key="2">
    <source>
        <dbReference type="Proteomes" id="UP000006514"/>
    </source>
</evidence>
<protein>
    <submittedName>
        <fullName evidence="1">Uncharacterized protein</fullName>
    </submittedName>
</protein>
<organism evidence="1 2">
    <name type="scientific">Auricularia subglabra (strain TFB-10046 / SS5)</name>
    <name type="common">White-rot fungus</name>
    <name type="synonym">Auricularia delicata (strain TFB10046)</name>
    <dbReference type="NCBI Taxonomy" id="717982"/>
    <lineage>
        <taxon>Eukaryota</taxon>
        <taxon>Fungi</taxon>
        <taxon>Dikarya</taxon>
        <taxon>Basidiomycota</taxon>
        <taxon>Agaricomycotina</taxon>
        <taxon>Agaricomycetes</taxon>
        <taxon>Auriculariales</taxon>
        <taxon>Auriculariaceae</taxon>
        <taxon>Auricularia</taxon>
    </lineage>
</organism>
<reference evidence="2" key="1">
    <citation type="journal article" date="2012" name="Science">
        <title>The Paleozoic origin of enzymatic lignin decomposition reconstructed from 31 fungal genomes.</title>
        <authorList>
            <person name="Floudas D."/>
            <person name="Binder M."/>
            <person name="Riley R."/>
            <person name="Barry K."/>
            <person name="Blanchette R.A."/>
            <person name="Henrissat B."/>
            <person name="Martinez A.T."/>
            <person name="Otillar R."/>
            <person name="Spatafora J.W."/>
            <person name="Yadav J.S."/>
            <person name="Aerts A."/>
            <person name="Benoit I."/>
            <person name="Boyd A."/>
            <person name="Carlson A."/>
            <person name="Copeland A."/>
            <person name="Coutinho P.M."/>
            <person name="de Vries R.P."/>
            <person name="Ferreira P."/>
            <person name="Findley K."/>
            <person name="Foster B."/>
            <person name="Gaskell J."/>
            <person name="Glotzer D."/>
            <person name="Gorecki P."/>
            <person name="Heitman J."/>
            <person name="Hesse C."/>
            <person name="Hori C."/>
            <person name="Igarashi K."/>
            <person name="Jurgens J.A."/>
            <person name="Kallen N."/>
            <person name="Kersten P."/>
            <person name="Kohler A."/>
            <person name="Kuees U."/>
            <person name="Kumar T.K.A."/>
            <person name="Kuo A."/>
            <person name="LaButti K."/>
            <person name="Larrondo L.F."/>
            <person name="Lindquist E."/>
            <person name="Ling A."/>
            <person name="Lombard V."/>
            <person name="Lucas S."/>
            <person name="Lundell T."/>
            <person name="Martin R."/>
            <person name="McLaughlin D.J."/>
            <person name="Morgenstern I."/>
            <person name="Morin E."/>
            <person name="Murat C."/>
            <person name="Nagy L.G."/>
            <person name="Nolan M."/>
            <person name="Ohm R.A."/>
            <person name="Patyshakuliyeva A."/>
            <person name="Rokas A."/>
            <person name="Ruiz-Duenas F.J."/>
            <person name="Sabat G."/>
            <person name="Salamov A."/>
            <person name="Samejima M."/>
            <person name="Schmutz J."/>
            <person name="Slot J.C."/>
            <person name="St John F."/>
            <person name="Stenlid J."/>
            <person name="Sun H."/>
            <person name="Sun S."/>
            <person name="Syed K."/>
            <person name="Tsang A."/>
            <person name="Wiebenga A."/>
            <person name="Young D."/>
            <person name="Pisabarro A."/>
            <person name="Eastwood D.C."/>
            <person name="Martin F."/>
            <person name="Cullen D."/>
            <person name="Grigoriev I.V."/>
            <person name="Hibbett D.S."/>
        </authorList>
    </citation>
    <scope>NUCLEOTIDE SEQUENCE [LARGE SCALE GENOMIC DNA]</scope>
    <source>
        <strain evidence="2">TFB10046</strain>
    </source>
</reference>
<keyword evidence="2" id="KW-1185">Reference proteome</keyword>
<proteinExistence type="predicted"/>
<dbReference type="InParanoid" id="J0D8M5"/>
<dbReference type="KEGG" id="adl:AURDEDRAFT_130407"/>
<dbReference type="EMBL" id="JH687878">
    <property type="protein sequence ID" value="EJD35813.1"/>
    <property type="molecule type" value="Genomic_DNA"/>
</dbReference>
<name>J0D8M5_AURST</name>